<name>A0A2T0MQD9_9ACTN</name>
<evidence type="ECO:0000313" key="3">
    <source>
        <dbReference type="Proteomes" id="UP000238312"/>
    </source>
</evidence>
<dbReference type="OrthoDB" id="4075615at2"/>
<keyword evidence="3" id="KW-1185">Reference proteome</keyword>
<dbReference type="RefSeq" id="WP_106247091.1">
    <property type="nucleotide sequence ID" value="NZ_JBFAIL010000016.1"/>
</dbReference>
<sequence>MRVELPGIRHWRHDLTGCLHVAMAVLLQHRGLNPVEVLGAAWSFDHRPERLRREEYYFPGGEDDLLAALAPYHPLTSRWHSPADATAGWLEVRDAVAAGQPVAVSADNYHLPFRPAFGDVHTNHLITVYGFDDELDIALVIDSVPPRYRGPLPLPALAAARDSGNPVVHDRDLFFTGQPIGNRWLEAEVTGEIPAFDRDFVRLAIERNAAALHAAEPAGRYAGLAGQERFLLDIAGELAEGSTGAIDETFVVAGPALAVAGLHAEWLAHAGRVLGEPRLLESARLVERVAHHWSAVRIIAGAARPDPAAAAGSMRSRTRELVADHVRALESTRRAVGTTALAR</sequence>
<comment type="caution">
    <text evidence="2">The sequence shown here is derived from an EMBL/GenBank/DDBJ whole genome shotgun (WGS) entry which is preliminary data.</text>
</comment>
<dbReference type="InterPro" id="IPR026935">
    <property type="entry name" value="BtrH_N"/>
</dbReference>
<feature type="domain" description="Butirosin biosynthesis protein H N-terminal" evidence="1">
    <location>
        <begin position="18"/>
        <end position="142"/>
    </location>
</feature>
<organism evidence="2 3">
    <name type="scientific">Nonomuraea fuscirosea</name>
    <dbReference type="NCBI Taxonomy" id="1291556"/>
    <lineage>
        <taxon>Bacteria</taxon>
        <taxon>Bacillati</taxon>
        <taxon>Actinomycetota</taxon>
        <taxon>Actinomycetes</taxon>
        <taxon>Streptosporangiales</taxon>
        <taxon>Streptosporangiaceae</taxon>
        <taxon>Nonomuraea</taxon>
    </lineage>
</organism>
<evidence type="ECO:0000313" key="2">
    <source>
        <dbReference type="EMBL" id="PRX60364.1"/>
    </source>
</evidence>
<proteinExistence type="predicted"/>
<dbReference type="AlphaFoldDB" id="A0A2T0MQD9"/>
<dbReference type="Pfam" id="PF14399">
    <property type="entry name" value="BtrH_N"/>
    <property type="match status" value="1"/>
</dbReference>
<evidence type="ECO:0000259" key="1">
    <source>
        <dbReference type="Pfam" id="PF14399"/>
    </source>
</evidence>
<dbReference type="EMBL" id="PVNG01000017">
    <property type="protein sequence ID" value="PRX60364.1"/>
    <property type="molecule type" value="Genomic_DNA"/>
</dbReference>
<dbReference type="Proteomes" id="UP000238312">
    <property type="component" value="Unassembled WGS sequence"/>
</dbReference>
<protein>
    <submittedName>
        <fullName evidence="2">Butirosin biosynthesis protein H-like</fullName>
    </submittedName>
</protein>
<reference evidence="2 3" key="1">
    <citation type="submission" date="2018-03" db="EMBL/GenBank/DDBJ databases">
        <title>Genomic Encyclopedia of Type Strains, Phase III (KMG-III): the genomes of soil and plant-associated and newly described type strains.</title>
        <authorList>
            <person name="Whitman W."/>
        </authorList>
    </citation>
    <scope>NUCLEOTIDE SEQUENCE [LARGE SCALE GENOMIC DNA]</scope>
    <source>
        <strain evidence="2 3">CGMCC 4.7104</strain>
    </source>
</reference>
<gene>
    <name evidence="2" type="ORF">B0I32_117131</name>
</gene>
<accession>A0A2T0MQD9</accession>